<evidence type="ECO:0000313" key="3">
    <source>
        <dbReference type="Proteomes" id="UP000287651"/>
    </source>
</evidence>
<keyword evidence="1" id="KW-0732">Signal</keyword>
<reference evidence="2 3" key="1">
    <citation type="journal article" date="2014" name="Agronomy (Basel)">
        <title>A Draft Genome Sequence for Ensete ventricosum, the Drought-Tolerant Tree Against Hunger.</title>
        <authorList>
            <person name="Harrison J."/>
            <person name="Moore K.A."/>
            <person name="Paszkiewicz K."/>
            <person name="Jones T."/>
            <person name="Grant M."/>
            <person name="Ambacheew D."/>
            <person name="Muzemil S."/>
            <person name="Studholme D.J."/>
        </authorList>
    </citation>
    <scope>NUCLEOTIDE SEQUENCE [LARGE SCALE GENOMIC DNA]</scope>
</reference>
<proteinExistence type="predicted"/>
<feature type="chain" id="PRO_5019410177" evidence="1">
    <location>
        <begin position="18"/>
        <end position="171"/>
    </location>
</feature>
<gene>
    <name evidence="2" type="ORF">B296_00053367</name>
</gene>
<feature type="signal peptide" evidence="1">
    <location>
        <begin position="1"/>
        <end position="17"/>
    </location>
</feature>
<evidence type="ECO:0000313" key="2">
    <source>
        <dbReference type="EMBL" id="RRT31269.1"/>
    </source>
</evidence>
<organism evidence="2 3">
    <name type="scientific">Ensete ventricosum</name>
    <name type="common">Abyssinian banana</name>
    <name type="synonym">Musa ensete</name>
    <dbReference type="NCBI Taxonomy" id="4639"/>
    <lineage>
        <taxon>Eukaryota</taxon>
        <taxon>Viridiplantae</taxon>
        <taxon>Streptophyta</taxon>
        <taxon>Embryophyta</taxon>
        <taxon>Tracheophyta</taxon>
        <taxon>Spermatophyta</taxon>
        <taxon>Magnoliopsida</taxon>
        <taxon>Liliopsida</taxon>
        <taxon>Zingiberales</taxon>
        <taxon>Musaceae</taxon>
        <taxon>Ensete</taxon>
    </lineage>
</organism>
<accession>A0A426WVM8</accession>
<protein>
    <submittedName>
        <fullName evidence="2">Uncharacterized protein</fullName>
    </submittedName>
</protein>
<name>A0A426WVM8_ENSVE</name>
<evidence type="ECO:0000256" key="1">
    <source>
        <dbReference type="SAM" id="SignalP"/>
    </source>
</evidence>
<dbReference type="Proteomes" id="UP000287651">
    <property type="component" value="Unassembled WGS sequence"/>
</dbReference>
<dbReference type="EMBL" id="AMZH03042375">
    <property type="protein sequence ID" value="RRT31269.1"/>
    <property type="molecule type" value="Genomic_DNA"/>
</dbReference>
<comment type="caution">
    <text evidence="2">The sequence shown here is derived from an EMBL/GenBank/DDBJ whole genome shotgun (WGS) entry which is preliminary data.</text>
</comment>
<dbReference type="AlphaFoldDB" id="A0A426WVM8"/>
<sequence>MVPTGSVLGFLNNVVVALPGFSWVTPDLADPCLGRELQDPWYVDTTALSRLRVGRPMMALYTDGSLTTMNDTSRVFDLGSPPNVTGIVVAPKGETESPVFVMQRPFSGLGSGVSFSCRGAIRSSIGTAGHDIPRCRDRILYESGNTFFCRVARGATSLDLGPSRVPFPVFG</sequence>